<sequence length="129" mass="14431">MRRMVMGISQQMHSATSSCVIPKEEDITGSERDQETEEKGLCSFGGLDRVLRLRMETRRYYPRRRNLMRRGKGRAINLDSATFGGLNGRGHLEYRVGLPARTGPPLWPGADVMAANQVAMVVVCSPVHE</sequence>
<dbReference type="EMBL" id="BNCP01000090">
    <property type="protein sequence ID" value="GIL93203.1"/>
    <property type="molecule type" value="Genomic_DNA"/>
</dbReference>
<evidence type="ECO:0000313" key="2">
    <source>
        <dbReference type="Proteomes" id="UP000747110"/>
    </source>
</evidence>
<comment type="caution">
    <text evidence="1">The sequence shown here is derived from an EMBL/GenBank/DDBJ whole genome shotgun (WGS) entry which is preliminary data.</text>
</comment>
<evidence type="ECO:0000313" key="1">
    <source>
        <dbReference type="EMBL" id="GIL93203.1"/>
    </source>
</evidence>
<proteinExistence type="predicted"/>
<keyword evidence="2" id="KW-1185">Reference proteome</keyword>
<reference evidence="1" key="1">
    <citation type="journal article" date="2021" name="Proc. Natl. Acad. Sci. U.S.A.">
        <title>Three genomes in the algal genus Volvox reveal the fate of a haploid sex-determining region after a transition to homothallism.</title>
        <authorList>
            <person name="Yamamoto K."/>
            <person name="Hamaji T."/>
            <person name="Kawai-Toyooka H."/>
            <person name="Matsuzaki R."/>
            <person name="Takahashi F."/>
            <person name="Nishimura Y."/>
            <person name="Kawachi M."/>
            <person name="Noguchi H."/>
            <person name="Minakuchi Y."/>
            <person name="Umen J.G."/>
            <person name="Toyoda A."/>
            <person name="Nozaki H."/>
        </authorList>
    </citation>
    <scope>NUCLEOTIDE SEQUENCE</scope>
    <source>
        <strain evidence="1">NIES-3786</strain>
    </source>
</reference>
<protein>
    <submittedName>
        <fullName evidence="1">Uncharacterized protein</fullName>
    </submittedName>
</protein>
<dbReference type="PROSITE" id="PS51257">
    <property type="entry name" value="PROKAR_LIPOPROTEIN"/>
    <property type="match status" value="1"/>
</dbReference>
<dbReference type="OrthoDB" id="552483at2759"/>
<name>A0A8J4D114_9CHLO</name>
<dbReference type="Proteomes" id="UP000747110">
    <property type="component" value="Unassembled WGS sequence"/>
</dbReference>
<dbReference type="AlphaFoldDB" id="A0A8J4D114"/>
<organism evidence="1 2">
    <name type="scientific">Volvox reticuliferus</name>
    <dbReference type="NCBI Taxonomy" id="1737510"/>
    <lineage>
        <taxon>Eukaryota</taxon>
        <taxon>Viridiplantae</taxon>
        <taxon>Chlorophyta</taxon>
        <taxon>core chlorophytes</taxon>
        <taxon>Chlorophyceae</taxon>
        <taxon>CS clade</taxon>
        <taxon>Chlamydomonadales</taxon>
        <taxon>Volvocaceae</taxon>
        <taxon>Volvox</taxon>
    </lineage>
</organism>
<accession>A0A8J4D114</accession>
<gene>
    <name evidence="1" type="ORF">Vretifemale_20640</name>
</gene>